<dbReference type="Proteomes" id="UP000245539">
    <property type="component" value="Unassembled WGS sequence"/>
</dbReference>
<dbReference type="InterPro" id="IPR036568">
    <property type="entry name" value="GGCT-like_sf"/>
</dbReference>
<proteinExistence type="predicted"/>
<evidence type="ECO:0000313" key="2">
    <source>
        <dbReference type="Proteomes" id="UP000245539"/>
    </source>
</evidence>
<reference evidence="1 2" key="1">
    <citation type="submission" date="2018-05" db="EMBL/GenBank/DDBJ databases">
        <title>Leucothrix arctica sp. nov., isolated from Arctic seawater.</title>
        <authorList>
            <person name="Choi A."/>
            <person name="Baek K."/>
        </authorList>
    </citation>
    <scope>NUCLEOTIDE SEQUENCE [LARGE SCALE GENOMIC DNA]</scope>
    <source>
        <strain evidence="1 2">JCM 18388</strain>
    </source>
</reference>
<organism evidence="1 2">
    <name type="scientific">Leucothrix pacifica</name>
    <dbReference type="NCBI Taxonomy" id="1247513"/>
    <lineage>
        <taxon>Bacteria</taxon>
        <taxon>Pseudomonadati</taxon>
        <taxon>Pseudomonadota</taxon>
        <taxon>Gammaproteobacteria</taxon>
        <taxon>Thiotrichales</taxon>
        <taxon>Thiotrichaceae</taxon>
        <taxon>Leucothrix</taxon>
    </lineage>
</organism>
<dbReference type="AlphaFoldDB" id="A0A317CPF0"/>
<comment type="caution">
    <text evidence="1">The sequence shown here is derived from an EMBL/GenBank/DDBJ whole genome shotgun (WGS) entry which is preliminary data.</text>
</comment>
<dbReference type="OrthoDB" id="5401862at2"/>
<evidence type="ECO:0000313" key="1">
    <source>
        <dbReference type="EMBL" id="PWR00387.1"/>
    </source>
</evidence>
<dbReference type="Gene3D" id="3.10.490.10">
    <property type="entry name" value="Gamma-glutamyl cyclotransferase-like"/>
    <property type="match status" value="1"/>
</dbReference>
<sequence>MPFSNATGASILLRILLWKLGFEWANLMRLINPRTEQKIYYFAFGANLSPHILKQRNMTVYQSIDYALEDAALRFTQSGFYKDHGFASADHAPGEKVYGRLYLIKQSDAARMDYYEGVPFLKAHDKVLGEYNGLPFYYYRARTITQDLKPTQEYLDYLTDAYHEMDIVPKSYTKAMEATEVLNTRQPLTITGKFIDNLNRWPTALHPLLIKYEGLCRKTVERFWNSSLLTWMIKD</sequence>
<evidence type="ECO:0008006" key="3">
    <source>
        <dbReference type="Google" id="ProtNLM"/>
    </source>
</evidence>
<accession>A0A317CPF0</accession>
<keyword evidence="2" id="KW-1185">Reference proteome</keyword>
<dbReference type="SUPFAM" id="SSF110857">
    <property type="entry name" value="Gamma-glutamyl cyclotransferase-like"/>
    <property type="match status" value="1"/>
</dbReference>
<dbReference type="EMBL" id="QGKM01000004">
    <property type="protein sequence ID" value="PWR00387.1"/>
    <property type="molecule type" value="Genomic_DNA"/>
</dbReference>
<gene>
    <name evidence="1" type="ORF">DKW60_02205</name>
</gene>
<dbReference type="InterPro" id="IPR013024">
    <property type="entry name" value="GGCT-like"/>
</dbReference>
<protein>
    <recommendedName>
        <fullName evidence="3">Gamma-glutamylcyclotransferase</fullName>
    </recommendedName>
</protein>
<dbReference type="RefSeq" id="WP_109836032.1">
    <property type="nucleotide sequence ID" value="NZ_QGKM01000004.1"/>
</dbReference>
<name>A0A317CPF0_9GAMM</name>
<dbReference type="CDD" id="cd06661">
    <property type="entry name" value="GGCT_like"/>
    <property type="match status" value="1"/>
</dbReference>